<name>A0ABQ5UP43_9HYPH</name>
<reference evidence="1" key="1">
    <citation type="journal article" date="2014" name="Int. J. Syst. Evol. Microbiol.">
        <title>Complete genome of a new Firmicutes species belonging to the dominant human colonic microbiota ('Ruminococcus bicirculans') reveals two chromosomes and a selective capacity to utilize plant glucans.</title>
        <authorList>
            <consortium name="NISC Comparative Sequencing Program"/>
            <person name="Wegmann U."/>
            <person name="Louis P."/>
            <person name="Goesmann A."/>
            <person name="Henrissat B."/>
            <person name="Duncan S.H."/>
            <person name="Flint H.J."/>
        </authorList>
    </citation>
    <scope>NUCLEOTIDE SEQUENCE</scope>
    <source>
        <strain evidence="1">NBRC 107169</strain>
    </source>
</reference>
<keyword evidence="2" id="KW-1185">Reference proteome</keyword>
<organism evidence="1 2">
    <name type="scientific">Maritalea porphyrae</name>
    <dbReference type="NCBI Taxonomy" id="880732"/>
    <lineage>
        <taxon>Bacteria</taxon>
        <taxon>Pseudomonadati</taxon>
        <taxon>Pseudomonadota</taxon>
        <taxon>Alphaproteobacteria</taxon>
        <taxon>Hyphomicrobiales</taxon>
        <taxon>Devosiaceae</taxon>
        <taxon>Maritalea</taxon>
    </lineage>
</organism>
<proteinExistence type="predicted"/>
<dbReference type="Proteomes" id="UP001161405">
    <property type="component" value="Unassembled WGS sequence"/>
</dbReference>
<dbReference type="EMBL" id="BSNI01000002">
    <property type="protein sequence ID" value="GLQ16442.1"/>
    <property type="molecule type" value="Genomic_DNA"/>
</dbReference>
<evidence type="ECO:0000313" key="2">
    <source>
        <dbReference type="Proteomes" id="UP001161405"/>
    </source>
</evidence>
<comment type="caution">
    <text evidence="1">The sequence shown here is derived from an EMBL/GenBank/DDBJ whole genome shotgun (WGS) entry which is preliminary data.</text>
</comment>
<gene>
    <name evidence="1" type="ORF">GCM10007879_06910</name>
</gene>
<evidence type="ECO:0000313" key="1">
    <source>
        <dbReference type="EMBL" id="GLQ16442.1"/>
    </source>
</evidence>
<accession>A0ABQ5UP43</accession>
<reference evidence="1" key="2">
    <citation type="submission" date="2023-01" db="EMBL/GenBank/DDBJ databases">
        <title>Draft genome sequence of Maritalea porphyrae strain NBRC 107169.</title>
        <authorList>
            <person name="Sun Q."/>
            <person name="Mori K."/>
        </authorList>
    </citation>
    <scope>NUCLEOTIDE SEQUENCE</scope>
    <source>
        <strain evidence="1">NBRC 107169</strain>
    </source>
</reference>
<protein>
    <submittedName>
        <fullName evidence="1">Uncharacterized protein</fullName>
    </submittedName>
</protein>
<sequence>MQDEANPFAFDGKFVVIFLYEQNHKPTEQSNYKPVRSNESWQGESFEIRIGRRYVFEFEVQKVD</sequence>